<proteinExistence type="predicted"/>
<evidence type="ECO:0000313" key="2">
    <source>
        <dbReference type="Proteomes" id="UP000045285"/>
    </source>
</evidence>
<gene>
    <name evidence="1" type="ORF">MPL3356_60001</name>
</gene>
<dbReference type="AlphaFoldDB" id="A0A090ECW2"/>
<accession>A0A090ECW2</accession>
<protein>
    <submittedName>
        <fullName evidence="1">Uncharacterized protein</fullName>
    </submittedName>
</protein>
<sequence length="66" mass="7685">MILMIADRPGLNNDIRIALSRNPRLRSLTKTFGEPREHHWLVNAAVAVRSSKSSHWERRSRPRRGL</sequence>
<name>A0A090ECW2_MESPL</name>
<reference evidence="2" key="1">
    <citation type="submission" date="2014-08" db="EMBL/GenBank/DDBJ databases">
        <authorList>
            <person name="Moulin L."/>
        </authorList>
    </citation>
    <scope>NUCLEOTIDE SEQUENCE [LARGE SCALE GENOMIC DNA]</scope>
</reference>
<dbReference type="Proteomes" id="UP000045285">
    <property type="component" value="Unassembled WGS sequence"/>
</dbReference>
<keyword evidence="2" id="KW-1185">Reference proteome</keyword>
<evidence type="ECO:0000313" key="1">
    <source>
        <dbReference type="EMBL" id="CDX25582.1"/>
    </source>
</evidence>
<dbReference type="EMBL" id="CCMZ01000056">
    <property type="protein sequence ID" value="CDX25582.1"/>
    <property type="molecule type" value="Genomic_DNA"/>
</dbReference>
<organism evidence="1 2">
    <name type="scientific">Mesorhizobium plurifarium</name>
    <dbReference type="NCBI Taxonomy" id="69974"/>
    <lineage>
        <taxon>Bacteria</taxon>
        <taxon>Pseudomonadati</taxon>
        <taxon>Pseudomonadota</taxon>
        <taxon>Alphaproteobacteria</taxon>
        <taxon>Hyphomicrobiales</taxon>
        <taxon>Phyllobacteriaceae</taxon>
        <taxon>Mesorhizobium</taxon>
    </lineage>
</organism>